<dbReference type="InterPro" id="IPR001128">
    <property type="entry name" value="Cyt_P450"/>
</dbReference>
<keyword evidence="3" id="KW-1185">Reference proteome</keyword>
<evidence type="ECO:0000313" key="3">
    <source>
        <dbReference type="Proteomes" id="UP001501447"/>
    </source>
</evidence>
<proteinExistence type="inferred from homology"/>
<accession>A0ABP6C3Z2</accession>
<dbReference type="PRINTS" id="PR00359">
    <property type="entry name" value="BP450"/>
</dbReference>
<gene>
    <name evidence="2" type="ORF">GCM10009863_09360</name>
</gene>
<dbReference type="InterPro" id="IPR036396">
    <property type="entry name" value="Cyt_P450_sf"/>
</dbReference>
<dbReference type="PANTHER" id="PTHR46696">
    <property type="entry name" value="P450, PUTATIVE (EUROFUNG)-RELATED"/>
    <property type="match status" value="1"/>
</dbReference>
<dbReference type="Proteomes" id="UP001501447">
    <property type="component" value="Unassembled WGS sequence"/>
</dbReference>
<comment type="similarity">
    <text evidence="1">Belongs to the cytochrome P450 family.</text>
</comment>
<sequence>MNVTAHENPPPRPTLEDGGPRLFSWLKTMRDHHPVWQDDHGVWHVFRYADVQRVITEYEEFSADQTRAVPDQSRVSRGDLTLMDPPDHRKMRMLVSSVFTRRAIDTLAPRITAICAELLKGVQDKDEFDLIRDFAYPLPVTVIAELLGVPAADQPLFREWSETIRFSDGADPNSPELIAAVEGAVTATTEYLAQHCRSRRAEPRDDLISKLVQAEVEGVRMDDEETGTFAGLLLMTGHVTTVVLLANALLCFQERPGLYEELRADRSLLPGAVEEVLRLRAPFMHTKRVAKRPTEVSGVTIPPDQMIEAWLLSANHDEREFPHAERFDHRRDPNPHLGLGRGVHFCLGAPLARLEGRIALNMLMDQFSGIDVLQREFEPYGWGLSGAQRLRVRPRRV</sequence>
<organism evidence="2 3">
    <name type="scientific">Streptomyces axinellae</name>
    <dbReference type="NCBI Taxonomy" id="552788"/>
    <lineage>
        <taxon>Bacteria</taxon>
        <taxon>Bacillati</taxon>
        <taxon>Actinomycetota</taxon>
        <taxon>Actinomycetes</taxon>
        <taxon>Kitasatosporales</taxon>
        <taxon>Streptomycetaceae</taxon>
        <taxon>Streptomyces</taxon>
    </lineage>
</organism>
<dbReference type="EMBL" id="BAAARJ010000003">
    <property type="protein sequence ID" value="GAA2598124.1"/>
    <property type="molecule type" value="Genomic_DNA"/>
</dbReference>
<dbReference type="CDD" id="cd11032">
    <property type="entry name" value="P450_EryK-like"/>
    <property type="match status" value="1"/>
</dbReference>
<comment type="caution">
    <text evidence="2">The sequence shown here is derived from an EMBL/GenBank/DDBJ whole genome shotgun (WGS) entry which is preliminary data.</text>
</comment>
<dbReference type="Gene3D" id="1.10.630.10">
    <property type="entry name" value="Cytochrome P450"/>
    <property type="match status" value="1"/>
</dbReference>
<evidence type="ECO:0000313" key="2">
    <source>
        <dbReference type="EMBL" id="GAA2598124.1"/>
    </source>
</evidence>
<dbReference type="InterPro" id="IPR002397">
    <property type="entry name" value="Cyt_P450_B"/>
</dbReference>
<dbReference type="PANTHER" id="PTHR46696:SF1">
    <property type="entry name" value="CYTOCHROME P450 YJIB-RELATED"/>
    <property type="match status" value="1"/>
</dbReference>
<reference evidence="3" key="1">
    <citation type="journal article" date="2019" name="Int. J. Syst. Evol. Microbiol.">
        <title>The Global Catalogue of Microorganisms (GCM) 10K type strain sequencing project: providing services to taxonomists for standard genome sequencing and annotation.</title>
        <authorList>
            <consortium name="The Broad Institute Genomics Platform"/>
            <consortium name="The Broad Institute Genome Sequencing Center for Infectious Disease"/>
            <person name="Wu L."/>
            <person name="Ma J."/>
        </authorList>
    </citation>
    <scope>NUCLEOTIDE SEQUENCE [LARGE SCALE GENOMIC DNA]</scope>
    <source>
        <strain evidence="3">JCM 16373</strain>
    </source>
</reference>
<name>A0ABP6C3Z2_9ACTN</name>
<dbReference type="SUPFAM" id="SSF48264">
    <property type="entry name" value="Cytochrome P450"/>
    <property type="match status" value="1"/>
</dbReference>
<evidence type="ECO:0000256" key="1">
    <source>
        <dbReference type="ARBA" id="ARBA00010617"/>
    </source>
</evidence>
<dbReference type="Pfam" id="PF00067">
    <property type="entry name" value="p450"/>
    <property type="match status" value="1"/>
</dbReference>
<protein>
    <submittedName>
        <fullName evidence="2">Cytochrome P450</fullName>
    </submittedName>
</protein>